<sequence>MRAGGSKVCHPPYIPYYVCGERAGGSKVCHPPYIPSYVCGERAGGSKVCHPPYIPSYVCGERAGGKDGGSRSSLSVDSIDSRTSPLLDQHRRSKSILKKSDTGAHHHHHHRSAKDSETEKLISDNTSGVSTSDNGGGGGDPGSGSGSDYSPNKLPLNTCALSPPHTPATAKRYAHTQSLRGIGPKLGPKPQALPIKFVGLGQMQDVLGKRPLKSHMMLLDDLLGGEKHSRDEAVVENKYKERLEGVCGALTSGDGVCLVKSPLYIYPPPPLEDNSPTEETKLLLQQAASEMVATVNRQTAGGGGGLAAQNRHQELNMS</sequence>
<reference evidence="2" key="1">
    <citation type="submission" date="2020-11" db="EMBL/GenBank/DDBJ databases">
        <authorList>
            <person name="Tran Van P."/>
        </authorList>
    </citation>
    <scope>NUCLEOTIDE SEQUENCE</scope>
</reference>
<feature type="region of interest" description="Disordered" evidence="1">
    <location>
        <begin position="61"/>
        <end position="171"/>
    </location>
</feature>
<feature type="compositionally biased region" description="Basic and acidic residues" evidence="1">
    <location>
        <begin position="113"/>
        <end position="122"/>
    </location>
</feature>
<proteinExistence type="predicted"/>
<dbReference type="EMBL" id="OA571163">
    <property type="protein sequence ID" value="CAD7203795.1"/>
    <property type="molecule type" value="Genomic_DNA"/>
</dbReference>
<dbReference type="AlphaFoldDB" id="A0A7R8ZBM7"/>
<protein>
    <submittedName>
        <fullName evidence="2">Uncharacterized protein</fullName>
    </submittedName>
</protein>
<name>A0A7R8ZBM7_TIMDO</name>
<accession>A0A7R8ZBM7</accession>
<organism evidence="2">
    <name type="scientific">Timema douglasi</name>
    <name type="common">Walking stick</name>
    <dbReference type="NCBI Taxonomy" id="61478"/>
    <lineage>
        <taxon>Eukaryota</taxon>
        <taxon>Metazoa</taxon>
        <taxon>Ecdysozoa</taxon>
        <taxon>Arthropoda</taxon>
        <taxon>Hexapoda</taxon>
        <taxon>Insecta</taxon>
        <taxon>Pterygota</taxon>
        <taxon>Neoptera</taxon>
        <taxon>Polyneoptera</taxon>
        <taxon>Phasmatodea</taxon>
        <taxon>Timematodea</taxon>
        <taxon>Timematoidea</taxon>
        <taxon>Timematidae</taxon>
        <taxon>Timema</taxon>
    </lineage>
</organism>
<gene>
    <name evidence="2" type="ORF">TDIB3V08_LOCUS9960</name>
</gene>
<feature type="compositionally biased region" description="Gly residues" evidence="1">
    <location>
        <begin position="134"/>
        <end position="145"/>
    </location>
</feature>
<feature type="compositionally biased region" description="Low complexity" evidence="1">
    <location>
        <begin position="70"/>
        <end position="84"/>
    </location>
</feature>
<evidence type="ECO:0000313" key="2">
    <source>
        <dbReference type="EMBL" id="CAD7203795.1"/>
    </source>
</evidence>
<evidence type="ECO:0000256" key="1">
    <source>
        <dbReference type="SAM" id="MobiDB-lite"/>
    </source>
</evidence>